<comment type="caution">
    <text evidence="1">The sequence shown here is derived from an EMBL/GenBank/DDBJ whole genome shotgun (WGS) entry which is preliminary data.</text>
</comment>
<keyword evidence="2" id="KW-1185">Reference proteome</keyword>
<reference evidence="1" key="1">
    <citation type="submission" date="2021-01" db="EMBL/GenBank/DDBJ databases">
        <title>Modified the classification status of verrucomicrobia.</title>
        <authorList>
            <person name="Feng X."/>
        </authorList>
    </citation>
    <scope>NUCLEOTIDE SEQUENCE</scope>
    <source>
        <strain evidence="1">JCM 18052</strain>
    </source>
</reference>
<name>A0A934V8P4_9BACT</name>
<sequence length="419" mass="46790">MKPLQFLLPAATLVLGSYWITHQVGTLAEVERGNLELKTKIRSGSVSRFDQPTETEEPVIRIGNDSHPPDWKTILARFSQIKTGTPYNPNIINQQLGAMDSDELLAALDEIERLEASRREKDWLVAMVVGPLMKKNTEAGLDRFIDRLEDAGSGFLDDLNRAFGQWVEDNPAGARAWFDRQIMAGNFDSRTIDGRSRSRVEFESILMKSMLAANVSDARDRLAGMHQDQRVEVMQAFQVPELNDQEIKNYASLVREQLMEEDSNRVIARTTARALIQSDLAGVSLQLDRIGATPAERVEAVKQVWSNIEMGFGPYRRLSLERIDAARTWMTSQAPDADVERMIGGTLAKAARQGSLSFPEALAQAIVYYENSGKEDGLAGFLESDVAAEHRAEAIPLLDKVSDTEVRTRLVKKLESGDR</sequence>
<dbReference type="RefSeq" id="WP_200349296.1">
    <property type="nucleotide sequence ID" value="NZ_BAABHZ010000010.1"/>
</dbReference>
<gene>
    <name evidence="1" type="ORF">JIN84_01805</name>
</gene>
<evidence type="ECO:0000313" key="1">
    <source>
        <dbReference type="EMBL" id="MBK1814328.1"/>
    </source>
</evidence>
<dbReference type="EMBL" id="JAENIK010000004">
    <property type="protein sequence ID" value="MBK1814328.1"/>
    <property type="molecule type" value="Genomic_DNA"/>
</dbReference>
<dbReference type="Proteomes" id="UP000600139">
    <property type="component" value="Unassembled WGS sequence"/>
</dbReference>
<dbReference type="AlphaFoldDB" id="A0A934V8P4"/>
<proteinExistence type="predicted"/>
<protein>
    <submittedName>
        <fullName evidence="1">Uncharacterized protein</fullName>
    </submittedName>
</protein>
<accession>A0A934V8P4</accession>
<evidence type="ECO:0000313" key="2">
    <source>
        <dbReference type="Proteomes" id="UP000600139"/>
    </source>
</evidence>
<organism evidence="1 2">
    <name type="scientific">Luteolibacter yonseiensis</name>
    <dbReference type="NCBI Taxonomy" id="1144680"/>
    <lineage>
        <taxon>Bacteria</taxon>
        <taxon>Pseudomonadati</taxon>
        <taxon>Verrucomicrobiota</taxon>
        <taxon>Verrucomicrobiia</taxon>
        <taxon>Verrucomicrobiales</taxon>
        <taxon>Verrucomicrobiaceae</taxon>
        <taxon>Luteolibacter</taxon>
    </lineage>
</organism>